<dbReference type="EMBL" id="JASBNA010000137">
    <property type="protein sequence ID" value="KAK7676071.1"/>
    <property type="molecule type" value="Genomic_DNA"/>
</dbReference>
<name>A0AAW0GNU1_9APHY</name>
<reference evidence="3 4" key="1">
    <citation type="submission" date="2022-09" db="EMBL/GenBank/DDBJ databases">
        <authorList>
            <person name="Palmer J.M."/>
        </authorList>
    </citation>
    <scope>NUCLEOTIDE SEQUENCE [LARGE SCALE GENOMIC DNA]</scope>
    <source>
        <strain evidence="3 4">DSM 7382</strain>
    </source>
</reference>
<comment type="caution">
    <text evidence="3">The sequence shown here is derived from an EMBL/GenBank/DDBJ whole genome shotgun (WGS) entry which is preliminary data.</text>
</comment>
<dbReference type="Proteomes" id="UP001385951">
    <property type="component" value="Unassembled WGS sequence"/>
</dbReference>
<dbReference type="AlphaFoldDB" id="A0AAW0GNU1"/>
<protein>
    <submittedName>
        <fullName evidence="3">Uncharacterized protein</fullName>
    </submittedName>
</protein>
<dbReference type="EMBL" id="JASBNA010000006">
    <property type="protein sequence ID" value="KAK7690880.1"/>
    <property type="molecule type" value="Genomic_DNA"/>
</dbReference>
<organism evidence="3 4">
    <name type="scientific">Cerrena zonata</name>
    <dbReference type="NCBI Taxonomy" id="2478898"/>
    <lineage>
        <taxon>Eukaryota</taxon>
        <taxon>Fungi</taxon>
        <taxon>Dikarya</taxon>
        <taxon>Basidiomycota</taxon>
        <taxon>Agaricomycotina</taxon>
        <taxon>Agaricomycetes</taxon>
        <taxon>Polyporales</taxon>
        <taxon>Cerrenaceae</taxon>
        <taxon>Cerrena</taxon>
    </lineage>
</organism>
<accession>A0AAW0GNU1</accession>
<evidence type="ECO:0000256" key="1">
    <source>
        <dbReference type="SAM" id="MobiDB-lite"/>
    </source>
</evidence>
<evidence type="ECO:0000313" key="3">
    <source>
        <dbReference type="EMBL" id="KAK7690880.1"/>
    </source>
</evidence>
<feature type="region of interest" description="Disordered" evidence="1">
    <location>
        <begin position="107"/>
        <end position="171"/>
    </location>
</feature>
<evidence type="ECO:0000313" key="4">
    <source>
        <dbReference type="Proteomes" id="UP001385951"/>
    </source>
</evidence>
<evidence type="ECO:0000313" key="2">
    <source>
        <dbReference type="EMBL" id="KAK7676071.1"/>
    </source>
</evidence>
<proteinExistence type="predicted"/>
<sequence length="240" mass="26108">MSPCKPTRDIKVHVPRHNSQRLGPAVTAQVQHLAKRRRMRVDVRQTAYEPSNILAQAIDSASDWNSLLTTARAERGPQWDIGTQQFLVEEHSELYYNPSPLREYLKEGQTDSEENGASSSSKPPVPTPDFSNNAVPGTPQLRRNPSMPPPAQPHMGFSPRHPGAGGFQPQMQFHNMGGPIPPGQFYGNDPTMSSPMRIGGMGMPMDAMGGMGGMGMGSPNVARRMGTRGMGMDDGYGGMH</sequence>
<gene>
    <name evidence="3" type="ORF">QCA50_005982</name>
    <name evidence="2" type="ORF">QCA50_020970</name>
</gene>
<keyword evidence="4" id="KW-1185">Reference proteome</keyword>